<dbReference type="RefSeq" id="WP_174136182.1">
    <property type="nucleotide sequence ID" value="NZ_JABUFE010000002.1"/>
</dbReference>
<dbReference type="SUPFAM" id="SSF47413">
    <property type="entry name" value="lambda repressor-like DNA-binding domains"/>
    <property type="match status" value="1"/>
</dbReference>
<dbReference type="InterPro" id="IPR010982">
    <property type="entry name" value="Lambda_DNA-bd_dom_sf"/>
</dbReference>
<evidence type="ECO:0000313" key="3">
    <source>
        <dbReference type="EMBL" id="NSX54310.1"/>
    </source>
</evidence>
<dbReference type="Gene3D" id="1.10.260.40">
    <property type="entry name" value="lambda repressor-like DNA-binding domains"/>
    <property type="match status" value="1"/>
</dbReference>
<dbReference type="CDD" id="cd00093">
    <property type="entry name" value="HTH_XRE"/>
    <property type="match status" value="1"/>
</dbReference>
<name>A0ABX2ITA6_9RHOB</name>
<sequence>MSHTADDWFSPETSTFGDRVAGARESAGMTQAQLSKRLGVKLTTLRGWEEDLSEPRANKLQMLSGVLNVSLMWLLNGEGDGVDAPVDEVALPDDLNALLIEIRQLKTQIANSADRLGLIEKRLRMSFRANQ</sequence>
<keyword evidence="4" id="KW-1185">Reference proteome</keyword>
<proteinExistence type="predicted"/>
<dbReference type="InterPro" id="IPR001387">
    <property type="entry name" value="Cro/C1-type_HTH"/>
</dbReference>
<reference evidence="3 4" key="1">
    <citation type="submission" date="2020-06" db="EMBL/GenBank/DDBJ databases">
        <title>Sulfitobacter algicola sp. nov., isolated from green algae.</title>
        <authorList>
            <person name="Wang C."/>
        </authorList>
    </citation>
    <scope>NUCLEOTIDE SEQUENCE [LARGE SCALE GENOMIC DNA]</scope>
    <source>
        <strain evidence="3 4">1151</strain>
    </source>
</reference>
<protein>
    <submittedName>
        <fullName evidence="3">Helix-turn-helix domain-containing protein</fullName>
    </submittedName>
</protein>
<keyword evidence="1" id="KW-0238">DNA-binding</keyword>
<accession>A0ABX2ITA6</accession>
<comment type="caution">
    <text evidence="3">The sequence shown here is derived from an EMBL/GenBank/DDBJ whole genome shotgun (WGS) entry which is preliminary data.</text>
</comment>
<dbReference type="SMART" id="SM00530">
    <property type="entry name" value="HTH_XRE"/>
    <property type="match status" value="1"/>
</dbReference>
<evidence type="ECO:0000259" key="2">
    <source>
        <dbReference type="PROSITE" id="PS50943"/>
    </source>
</evidence>
<feature type="domain" description="HTH cro/C1-type" evidence="2">
    <location>
        <begin position="20"/>
        <end position="74"/>
    </location>
</feature>
<dbReference type="PANTHER" id="PTHR46558:SF13">
    <property type="entry name" value="HTH-TYPE TRANSCRIPTIONAL REGULATOR IMMR"/>
    <property type="match status" value="1"/>
</dbReference>
<gene>
    <name evidence="3" type="ORF">HRQ87_05805</name>
</gene>
<organism evidence="3 4">
    <name type="scientific">Parasulfitobacter algicola</name>
    <dbReference type="NCBI Taxonomy" id="2614809"/>
    <lineage>
        <taxon>Bacteria</taxon>
        <taxon>Pseudomonadati</taxon>
        <taxon>Pseudomonadota</taxon>
        <taxon>Alphaproteobacteria</taxon>
        <taxon>Rhodobacterales</taxon>
        <taxon>Roseobacteraceae</taxon>
        <taxon>Parasulfitobacter</taxon>
    </lineage>
</organism>
<dbReference type="EMBL" id="JABUFE010000002">
    <property type="protein sequence ID" value="NSX54310.1"/>
    <property type="molecule type" value="Genomic_DNA"/>
</dbReference>
<evidence type="ECO:0000256" key="1">
    <source>
        <dbReference type="ARBA" id="ARBA00023125"/>
    </source>
</evidence>
<dbReference type="Proteomes" id="UP000777935">
    <property type="component" value="Unassembled WGS sequence"/>
</dbReference>
<dbReference type="PANTHER" id="PTHR46558">
    <property type="entry name" value="TRACRIPTIONAL REGULATORY PROTEIN-RELATED-RELATED"/>
    <property type="match status" value="1"/>
</dbReference>
<evidence type="ECO:0000313" key="4">
    <source>
        <dbReference type="Proteomes" id="UP000777935"/>
    </source>
</evidence>
<dbReference type="PROSITE" id="PS50943">
    <property type="entry name" value="HTH_CROC1"/>
    <property type="match status" value="1"/>
</dbReference>
<dbReference type="Pfam" id="PF01381">
    <property type="entry name" value="HTH_3"/>
    <property type="match status" value="1"/>
</dbReference>